<evidence type="ECO:0000256" key="7">
    <source>
        <dbReference type="RuleBase" id="RU003879"/>
    </source>
</evidence>
<evidence type="ECO:0000256" key="4">
    <source>
        <dbReference type="ARBA" id="ARBA00022692"/>
    </source>
</evidence>
<dbReference type="EMBL" id="VUNR01000001">
    <property type="protein sequence ID" value="MSU07494.1"/>
    <property type="molecule type" value="Genomic_DNA"/>
</dbReference>
<evidence type="ECO:0000313" key="9">
    <source>
        <dbReference type="EMBL" id="MSU07494.1"/>
    </source>
</evidence>
<reference evidence="9 10" key="1">
    <citation type="submission" date="2019-08" db="EMBL/GenBank/DDBJ databases">
        <title>In-depth cultivation of the pig gut microbiome towards novel bacterial diversity and tailored functional studies.</title>
        <authorList>
            <person name="Wylensek D."/>
            <person name="Hitch T.C.A."/>
            <person name="Clavel T."/>
        </authorList>
    </citation>
    <scope>NUCLEOTIDE SEQUENCE [LARGE SCALE GENOMIC DNA]</scope>
    <source>
        <strain evidence="9 10">WCA-693-APC-5D-A</strain>
    </source>
</reference>
<accession>A0A6I2UCW5</accession>
<protein>
    <submittedName>
        <fullName evidence="9">Biopolymer transporter ExbD</fullName>
    </submittedName>
</protein>
<gene>
    <name evidence="9" type="ORF">FYJ84_00580</name>
</gene>
<comment type="similarity">
    <text evidence="2 7">Belongs to the ExbD/TolR family.</text>
</comment>
<evidence type="ECO:0000256" key="1">
    <source>
        <dbReference type="ARBA" id="ARBA00004162"/>
    </source>
</evidence>
<dbReference type="PANTHER" id="PTHR30558">
    <property type="entry name" value="EXBD MEMBRANE COMPONENT OF PMF-DRIVEN MACROMOLECULE IMPORT SYSTEM"/>
    <property type="match status" value="1"/>
</dbReference>
<dbReference type="RefSeq" id="WP_154405073.1">
    <property type="nucleotide sequence ID" value="NZ_JBGUTX010000275.1"/>
</dbReference>
<keyword evidence="6 8" id="KW-0472">Membrane</keyword>
<evidence type="ECO:0000256" key="3">
    <source>
        <dbReference type="ARBA" id="ARBA00022475"/>
    </source>
</evidence>
<evidence type="ECO:0000256" key="2">
    <source>
        <dbReference type="ARBA" id="ARBA00005811"/>
    </source>
</evidence>
<dbReference type="GO" id="GO:0022857">
    <property type="term" value="F:transmembrane transporter activity"/>
    <property type="evidence" value="ECO:0007669"/>
    <property type="project" value="InterPro"/>
</dbReference>
<keyword evidence="7" id="KW-0813">Transport</keyword>
<keyword evidence="4 7" id="KW-0812">Transmembrane</keyword>
<dbReference type="GO" id="GO:0015031">
    <property type="term" value="P:protein transport"/>
    <property type="evidence" value="ECO:0007669"/>
    <property type="project" value="UniProtKB-KW"/>
</dbReference>
<dbReference type="AlphaFoldDB" id="A0A6I2UCW5"/>
<dbReference type="Proteomes" id="UP000433181">
    <property type="component" value="Unassembled WGS sequence"/>
</dbReference>
<keyword evidence="3" id="KW-1003">Cell membrane</keyword>
<dbReference type="GeneID" id="96777404"/>
<dbReference type="Pfam" id="PF02472">
    <property type="entry name" value="ExbD"/>
    <property type="match status" value="1"/>
</dbReference>
<evidence type="ECO:0000256" key="5">
    <source>
        <dbReference type="ARBA" id="ARBA00022989"/>
    </source>
</evidence>
<organism evidence="9 10">
    <name type="scientific">Anaerovibrio slackiae</name>
    <dbReference type="NCBI Taxonomy" id="2652309"/>
    <lineage>
        <taxon>Bacteria</taxon>
        <taxon>Bacillati</taxon>
        <taxon>Bacillota</taxon>
        <taxon>Negativicutes</taxon>
        <taxon>Selenomonadales</taxon>
        <taxon>Selenomonadaceae</taxon>
        <taxon>Anaerovibrio</taxon>
    </lineage>
</organism>
<dbReference type="Gene3D" id="3.30.420.270">
    <property type="match status" value="1"/>
</dbReference>
<comment type="caution">
    <text evidence="9">The sequence shown here is derived from an EMBL/GenBank/DDBJ whole genome shotgun (WGS) entry which is preliminary data.</text>
</comment>
<keyword evidence="10" id="KW-1185">Reference proteome</keyword>
<sequence length="136" mass="15403">MRLRDRRAACKPEVNIIPMIDIMFFLLVFFMMSTLYMVNIKTVDVNLPQAQHAETQMKVTYLVTMKADGSLWLEDQPIAEGELLRRAAAEQRRNPRFAVVVRADQGMDYGMVIGFLDKMKGAGVTRFALAAESGRS</sequence>
<evidence type="ECO:0000256" key="6">
    <source>
        <dbReference type="ARBA" id="ARBA00023136"/>
    </source>
</evidence>
<proteinExistence type="inferred from homology"/>
<dbReference type="InterPro" id="IPR003400">
    <property type="entry name" value="ExbD"/>
</dbReference>
<keyword evidence="7" id="KW-0653">Protein transport</keyword>
<keyword evidence="5 8" id="KW-1133">Transmembrane helix</keyword>
<name>A0A6I2UCW5_9FIRM</name>
<feature type="transmembrane region" description="Helical" evidence="8">
    <location>
        <begin position="20"/>
        <end position="38"/>
    </location>
</feature>
<dbReference type="GO" id="GO:0005886">
    <property type="term" value="C:plasma membrane"/>
    <property type="evidence" value="ECO:0007669"/>
    <property type="project" value="UniProtKB-SubCell"/>
</dbReference>
<comment type="subcellular location">
    <subcellularLocation>
        <location evidence="1">Cell membrane</location>
        <topology evidence="1">Single-pass membrane protein</topology>
    </subcellularLocation>
    <subcellularLocation>
        <location evidence="7">Cell membrane</location>
        <topology evidence="7">Single-pass type II membrane protein</topology>
    </subcellularLocation>
</comment>
<evidence type="ECO:0000256" key="8">
    <source>
        <dbReference type="SAM" id="Phobius"/>
    </source>
</evidence>
<evidence type="ECO:0000313" key="10">
    <source>
        <dbReference type="Proteomes" id="UP000433181"/>
    </source>
</evidence>
<dbReference type="PANTHER" id="PTHR30558:SF3">
    <property type="entry name" value="BIOPOLYMER TRANSPORT PROTEIN EXBD-RELATED"/>
    <property type="match status" value="1"/>
</dbReference>